<reference evidence="13" key="1">
    <citation type="submission" date="2020-05" db="UniProtKB">
        <authorList>
            <consortium name="EnsemblMetazoa"/>
        </authorList>
    </citation>
    <scope>IDENTIFICATION</scope>
    <source>
        <strain evidence="13">BB02</strain>
    </source>
</reference>
<dbReference type="GO" id="GO:0003676">
    <property type="term" value="F:nucleic acid binding"/>
    <property type="evidence" value="ECO:0007669"/>
    <property type="project" value="InterPro"/>
</dbReference>
<dbReference type="SMART" id="SM00474">
    <property type="entry name" value="35EXOc"/>
    <property type="match status" value="1"/>
</dbReference>
<keyword evidence="4" id="KW-0378">Hydrolase</keyword>
<dbReference type="VEuPathDB" id="VectorBase:BGLB019362"/>
<dbReference type="RefSeq" id="XP_013070309.1">
    <property type="nucleotide sequence ID" value="XM_013214855.2"/>
</dbReference>
<evidence type="ECO:0000313" key="14">
    <source>
        <dbReference type="Proteomes" id="UP000076420"/>
    </source>
</evidence>
<dbReference type="VEuPathDB" id="VectorBase:BGLAX_046303"/>
<evidence type="ECO:0000313" key="16">
    <source>
        <dbReference type="RefSeq" id="XP_013070309.1"/>
    </source>
</evidence>
<organism evidence="13 14">
    <name type="scientific">Biomphalaria glabrata</name>
    <name type="common">Bloodfluke planorb</name>
    <name type="synonym">Freshwater snail</name>
    <dbReference type="NCBI Taxonomy" id="6526"/>
    <lineage>
        <taxon>Eukaryota</taxon>
        <taxon>Metazoa</taxon>
        <taxon>Spiralia</taxon>
        <taxon>Lophotrochozoa</taxon>
        <taxon>Mollusca</taxon>
        <taxon>Gastropoda</taxon>
        <taxon>Heterobranchia</taxon>
        <taxon>Euthyneura</taxon>
        <taxon>Panpulmonata</taxon>
        <taxon>Hygrophila</taxon>
        <taxon>Lymnaeoidea</taxon>
        <taxon>Planorbidae</taxon>
        <taxon>Biomphalaria</taxon>
    </lineage>
</organism>
<keyword evidence="7" id="KW-0539">Nucleus</keyword>
<dbReference type="InterPro" id="IPR036397">
    <property type="entry name" value="RNaseH_sf"/>
</dbReference>
<keyword evidence="2" id="KW-0540">Nuclease</keyword>
<protein>
    <recommendedName>
        <fullName evidence="9">3'-5' exonuclease</fullName>
    </recommendedName>
    <alternativeName>
        <fullName evidence="10">Werner Syndrome-like exonuclease</fullName>
    </alternativeName>
</protein>
<evidence type="ECO:0000256" key="8">
    <source>
        <dbReference type="ARBA" id="ARBA00037949"/>
    </source>
</evidence>
<accession>A0A2C9KGP0</accession>
<keyword evidence="15" id="KW-1185">Reference proteome</keyword>
<dbReference type="AlphaFoldDB" id="A0A2C9KGP0"/>
<evidence type="ECO:0000259" key="12">
    <source>
        <dbReference type="SMART" id="SM00474"/>
    </source>
</evidence>
<dbReference type="InterPro" id="IPR012337">
    <property type="entry name" value="RNaseH-like_sf"/>
</dbReference>
<evidence type="ECO:0000256" key="3">
    <source>
        <dbReference type="ARBA" id="ARBA00022723"/>
    </source>
</evidence>
<dbReference type="Proteomes" id="UP000076420">
    <property type="component" value="Unassembled WGS sequence"/>
</dbReference>
<evidence type="ECO:0000256" key="5">
    <source>
        <dbReference type="ARBA" id="ARBA00022839"/>
    </source>
</evidence>
<dbReference type="KEGG" id="bgt:106057603"/>
<dbReference type="PANTHER" id="PTHR13620">
    <property type="entry name" value="3-5 EXONUCLEASE"/>
    <property type="match status" value="1"/>
</dbReference>
<evidence type="ECO:0000256" key="6">
    <source>
        <dbReference type="ARBA" id="ARBA00022842"/>
    </source>
</evidence>
<feature type="domain" description="3'-5' exonuclease" evidence="12">
    <location>
        <begin position="85"/>
        <end position="269"/>
    </location>
</feature>
<name>A0A2C9KGP0_BIOGL</name>
<dbReference type="OMA" id="CCYVYQL"/>
<dbReference type="GO" id="GO:0046872">
    <property type="term" value="F:metal ion binding"/>
    <property type="evidence" value="ECO:0007669"/>
    <property type="project" value="UniProtKB-KW"/>
</dbReference>
<dbReference type="GeneID" id="106057603"/>
<sequence length="272" mass="30285">MSGNVTQKRCLPKWMETLYQQKNGPESSNTDLSKSKTLFCADGDINAGNIKSAVLSSQQSSSKHPVDIVSLSMPLLRFCGSLVYTAYLTDCACLCQDIVSGLGLCEKAVIGFDMEWPVTYQKNSEDKTALIQMCLSDKTCYLFHVGAMSSFPKPLENLILDQRVILVGLNIASDLWKLARDFDVRVKISLDRGSVVDVGTLARQILKTSERWDLDGLCRNVLGHRLDKDHKIRCGNWSDVPLSEEQKLYAANDALASLLIYKKLQEIGLKQN</sequence>
<comment type="subcellular location">
    <subcellularLocation>
        <location evidence="1">Nucleus</location>
    </subcellularLocation>
</comment>
<evidence type="ECO:0000256" key="10">
    <source>
        <dbReference type="ARBA" id="ARBA00042761"/>
    </source>
</evidence>
<dbReference type="STRING" id="6526.A0A2C9KGP0"/>
<dbReference type="OrthoDB" id="10261556at2759"/>
<keyword evidence="3" id="KW-0479">Metal-binding</keyword>
<reference evidence="16" key="2">
    <citation type="submission" date="2025-04" db="UniProtKB">
        <authorList>
            <consortium name="RefSeq"/>
        </authorList>
    </citation>
    <scope>IDENTIFICATION</scope>
</reference>
<evidence type="ECO:0000256" key="9">
    <source>
        <dbReference type="ARBA" id="ARBA00040531"/>
    </source>
</evidence>
<keyword evidence="6" id="KW-0460">Magnesium</keyword>
<dbReference type="Proteomes" id="UP001165740">
    <property type="component" value="Chromosome 6"/>
</dbReference>
<evidence type="ECO:0000313" key="15">
    <source>
        <dbReference type="Proteomes" id="UP001165740"/>
    </source>
</evidence>
<dbReference type="GO" id="GO:0008408">
    <property type="term" value="F:3'-5' exonuclease activity"/>
    <property type="evidence" value="ECO:0007669"/>
    <property type="project" value="InterPro"/>
</dbReference>
<dbReference type="PANTHER" id="PTHR13620:SF109">
    <property type="entry name" value="3'-5' EXONUCLEASE"/>
    <property type="match status" value="1"/>
</dbReference>
<dbReference type="Gene3D" id="3.30.420.10">
    <property type="entry name" value="Ribonuclease H-like superfamily/Ribonuclease H"/>
    <property type="match status" value="1"/>
</dbReference>
<dbReference type="GO" id="GO:0005634">
    <property type="term" value="C:nucleus"/>
    <property type="evidence" value="ECO:0007669"/>
    <property type="project" value="UniProtKB-SubCell"/>
</dbReference>
<dbReference type="EnsemblMetazoa" id="BGLB019362-RA">
    <property type="protein sequence ID" value="BGLB019362-PA"/>
    <property type="gene ID" value="BGLB019362"/>
</dbReference>
<evidence type="ECO:0000256" key="4">
    <source>
        <dbReference type="ARBA" id="ARBA00022801"/>
    </source>
</evidence>
<dbReference type="Pfam" id="PF01612">
    <property type="entry name" value="DNA_pol_A_exo1"/>
    <property type="match status" value="1"/>
</dbReference>
<comment type="similarity">
    <text evidence="8">Belongs to the WRNexo family.</text>
</comment>
<comment type="function">
    <text evidence="11">Has exonuclease activity on both single-stranded and duplex templates bearing overhangs, but not blunt ended duplex DNA, and cleaves in a 3'-5' direction. Essential for the formation of DNA replication focal centers. Has an important role in maintaining genome stability.</text>
</comment>
<dbReference type="CDD" id="cd06141">
    <property type="entry name" value="WRN_exo"/>
    <property type="match status" value="1"/>
</dbReference>
<keyword evidence="5" id="KW-0269">Exonuclease</keyword>
<dbReference type="GO" id="GO:0006139">
    <property type="term" value="P:nucleobase-containing compound metabolic process"/>
    <property type="evidence" value="ECO:0007669"/>
    <property type="project" value="InterPro"/>
</dbReference>
<dbReference type="SUPFAM" id="SSF53098">
    <property type="entry name" value="Ribonuclease H-like"/>
    <property type="match status" value="1"/>
</dbReference>
<evidence type="ECO:0000256" key="7">
    <source>
        <dbReference type="ARBA" id="ARBA00023242"/>
    </source>
</evidence>
<dbReference type="InterPro" id="IPR051132">
    <property type="entry name" value="3-5_Exonuclease_domain"/>
</dbReference>
<gene>
    <name evidence="13" type="primary">106057603</name>
    <name evidence="16" type="synonym">LOC106057603</name>
</gene>
<proteinExistence type="inferred from homology"/>
<evidence type="ECO:0000256" key="2">
    <source>
        <dbReference type="ARBA" id="ARBA00022722"/>
    </source>
</evidence>
<evidence type="ECO:0000256" key="1">
    <source>
        <dbReference type="ARBA" id="ARBA00004123"/>
    </source>
</evidence>
<evidence type="ECO:0000256" key="11">
    <source>
        <dbReference type="ARBA" id="ARBA00045901"/>
    </source>
</evidence>
<evidence type="ECO:0000313" key="13">
    <source>
        <dbReference type="EnsemblMetazoa" id="BGLB019362-PA"/>
    </source>
</evidence>
<dbReference type="InterPro" id="IPR002562">
    <property type="entry name" value="3'-5'_exonuclease_dom"/>
</dbReference>